<evidence type="ECO:0000256" key="1">
    <source>
        <dbReference type="ARBA" id="ARBA00022723"/>
    </source>
</evidence>
<dbReference type="PANTHER" id="PTHR35848">
    <property type="entry name" value="OXALATE-BINDING PROTEIN"/>
    <property type="match status" value="1"/>
</dbReference>
<evidence type="ECO:0000259" key="2">
    <source>
        <dbReference type="Pfam" id="PF07883"/>
    </source>
</evidence>
<name>A0ABR4I784_9EURO</name>
<dbReference type="PANTHER" id="PTHR35848:SF6">
    <property type="entry name" value="CUPIN TYPE-2 DOMAIN-CONTAINING PROTEIN"/>
    <property type="match status" value="1"/>
</dbReference>
<protein>
    <submittedName>
        <fullName evidence="3">RmlC-like cupin domain-containing protein</fullName>
    </submittedName>
</protein>
<dbReference type="SUPFAM" id="SSF51182">
    <property type="entry name" value="RmlC-like cupins"/>
    <property type="match status" value="1"/>
</dbReference>
<dbReference type="InterPro" id="IPR013096">
    <property type="entry name" value="Cupin_2"/>
</dbReference>
<gene>
    <name evidence="3" type="ORF">BDW59DRAFT_163184</name>
</gene>
<reference evidence="3 4" key="1">
    <citation type="submission" date="2024-07" db="EMBL/GenBank/DDBJ databases">
        <title>Section-level genome sequencing and comparative genomics of Aspergillus sections Usti and Cavernicolus.</title>
        <authorList>
            <consortium name="Lawrence Berkeley National Laboratory"/>
            <person name="Nybo J.L."/>
            <person name="Vesth T.C."/>
            <person name="Theobald S."/>
            <person name="Frisvad J.C."/>
            <person name="Larsen T.O."/>
            <person name="Kjaerboelling I."/>
            <person name="Rothschild-Mancinelli K."/>
            <person name="Lyhne E.K."/>
            <person name="Kogle M.E."/>
            <person name="Barry K."/>
            <person name="Clum A."/>
            <person name="Na H."/>
            <person name="Ledsgaard L."/>
            <person name="Lin J."/>
            <person name="Lipzen A."/>
            <person name="Kuo A."/>
            <person name="Riley R."/>
            <person name="Mondo S."/>
            <person name="LaButti K."/>
            <person name="Haridas S."/>
            <person name="Pangalinan J."/>
            <person name="Salamov A.A."/>
            <person name="Simmons B.A."/>
            <person name="Magnuson J.K."/>
            <person name="Chen J."/>
            <person name="Drula E."/>
            <person name="Henrissat B."/>
            <person name="Wiebenga A."/>
            <person name="Lubbers R.J."/>
            <person name="Gomes A.C."/>
            <person name="Makela M.R."/>
            <person name="Stajich J."/>
            <person name="Grigoriev I.V."/>
            <person name="Mortensen U.H."/>
            <person name="De vries R.P."/>
            <person name="Baker S.E."/>
            <person name="Andersen M.R."/>
        </authorList>
    </citation>
    <scope>NUCLEOTIDE SEQUENCE [LARGE SCALE GENOMIC DNA]</scope>
    <source>
        <strain evidence="3 4">CBS 600.67</strain>
    </source>
</reference>
<dbReference type="EMBL" id="JBFXLS010000051">
    <property type="protein sequence ID" value="KAL2823608.1"/>
    <property type="molecule type" value="Genomic_DNA"/>
</dbReference>
<keyword evidence="1" id="KW-0479">Metal-binding</keyword>
<evidence type="ECO:0000313" key="3">
    <source>
        <dbReference type="EMBL" id="KAL2823608.1"/>
    </source>
</evidence>
<dbReference type="Gene3D" id="2.60.120.10">
    <property type="entry name" value="Jelly Rolls"/>
    <property type="match status" value="2"/>
</dbReference>
<feature type="domain" description="Cupin type-2" evidence="2">
    <location>
        <begin position="60"/>
        <end position="129"/>
    </location>
</feature>
<proteinExistence type="predicted"/>
<dbReference type="InterPro" id="IPR011051">
    <property type="entry name" value="RmlC_Cupin_sf"/>
</dbReference>
<accession>A0ABR4I784</accession>
<dbReference type="Proteomes" id="UP001610335">
    <property type="component" value="Unassembled WGS sequence"/>
</dbReference>
<dbReference type="Pfam" id="PF07883">
    <property type="entry name" value="Cupin_2"/>
    <property type="match status" value="2"/>
</dbReference>
<keyword evidence="4" id="KW-1185">Reference proteome</keyword>
<sequence length="290" mass="32148">MTSTKSQIIRYSDLEPQWHVPGAKEPGFIRYLISWVGGPPGYVNPNKDTAAISREVVVGLMNLPMGQKQKGIHYHSVAEIYIILRGELEGYDGTGHITRAGPLDCMYIPAGVPHGVRNCGTEDCDLIWIHDGIEKIGTSVYYMDGEVPGTAQLDEISIIPFNELEANYSCPRAKEVEFMRWVVNWVGGPDGFDNFNRRVGVVSDRVAIGTTVLPPGQKSVPYCLQDGEVYVVLRGKALLNLGGENREMGKLDGAYIAAGQIHSVRNHGEEPLYLMWVHERPQAIGSTRYY</sequence>
<comment type="caution">
    <text evidence="3">The sequence shown here is derived from an EMBL/GenBank/DDBJ whole genome shotgun (WGS) entry which is preliminary data.</text>
</comment>
<evidence type="ECO:0000313" key="4">
    <source>
        <dbReference type="Proteomes" id="UP001610335"/>
    </source>
</evidence>
<feature type="domain" description="Cupin type-2" evidence="2">
    <location>
        <begin position="211"/>
        <end position="277"/>
    </location>
</feature>
<organism evidence="3 4">
    <name type="scientific">Aspergillus cavernicola</name>
    <dbReference type="NCBI Taxonomy" id="176166"/>
    <lineage>
        <taxon>Eukaryota</taxon>
        <taxon>Fungi</taxon>
        <taxon>Dikarya</taxon>
        <taxon>Ascomycota</taxon>
        <taxon>Pezizomycotina</taxon>
        <taxon>Eurotiomycetes</taxon>
        <taxon>Eurotiomycetidae</taxon>
        <taxon>Eurotiales</taxon>
        <taxon>Aspergillaceae</taxon>
        <taxon>Aspergillus</taxon>
        <taxon>Aspergillus subgen. Nidulantes</taxon>
    </lineage>
</organism>
<dbReference type="InterPro" id="IPR051610">
    <property type="entry name" value="GPI/OXD"/>
</dbReference>
<dbReference type="InterPro" id="IPR014710">
    <property type="entry name" value="RmlC-like_jellyroll"/>
</dbReference>